<proteinExistence type="predicted"/>
<dbReference type="Proteomes" id="UP001501319">
    <property type="component" value="Unassembled WGS sequence"/>
</dbReference>
<dbReference type="EMBL" id="BAAANE010000007">
    <property type="protein sequence ID" value="GAA1645999.1"/>
    <property type="molecule type" value="Genomic_DNA"/>
</dbReference>
<feature type="region of interest" description="Disordered" evidence="1">
    <location>
        <begin position="1"/>
        <end position="30"/>
    </location>
</feature>
<dbReference type="RefSeq" id="WP_344113394.1">
    <property type="nucleotide sequence ID" value="NZ_BAAANE010000007.1"/>
</dbReference>
<protein>
    <submittedName>
        <fullName evidence="2">Uncharacterized protein</fullName>
    </submittedName>
</protein>
<keyword evidence="3" id="KW-1185">Reference proteome</keyword>
<sequence length="57" mass="6212">MLNDKNGRGRGYGGYGRGNETDGNRPHPVLTPLTMTQAIRLVRLAEDAVAKRGLSME</sequence>
<organism evidence="2 3">
    <name type="scientific">Kribbella alba</name>
    <dbReference type="NCBI Taxonomy" id="190197"/>
    <lineage>
        <taxon>Bacteria</taxon>
        <taxon>Bacillati</taxon>
        <taxon>Actinomycetota</taxon>
        <taxon>Actinomycetes</taxon>
        <taxon>Propionibacteriales</taxon>
        <taxon>Kribbellaceae</taxon>
        <taxon>Kribbella</taxon>
    </lineage>
</organism>
<reference evidence="3" key="1">
    <citation type="journal article" date="2019" name="Int. J. Syst. Evol. Microbiol.">
        <title>The Global Catalogue of Microorganisms (GCM) 10K type strain sequencing project: providing services to taxonomists for standard genome sequencing and annotation.</title>
        <authorList>
            <consortium name="The Broad Institute Genomics Platform"/>
            <consortium name="The Broad Institute Genome Sequencing Center for Infectious Disease"/>
            <person name="Wu L."/>
            <person name="Ma J."/>
        </authorList>
    </citation>
    <scope>NUCLEOTIDE SEQUENCE [LARGE SCALE GENOMIC DNA]</scope>
    <source>
        <strain evidence="3">JCM 14306</strain>
    </source>
</reference>
<evidence type="ECO:0000313" key="2">
    <source>
        <dbReference type="EMBL" id="GAA1645999.1"/>
    </source>
</evidence>
<name>A0ABP4RDS9_9ACTN</name>
<gene>
    <name evidence="2" type="ORF">GCM10009744_41160</name>
</gene>
<evidence type="ECO:0000313" key="3">
    <source>
        <dbReference type="Proteomes" id="UP001501319"/>
    </source>
</evidence>
<accession>A0ABP4RDS9</accession>
<comment type="caution">
    <text evidence="2">The sequence shown here is derived from an EMBL/GenBank/DDBJ whole genome shotgun (WGS) entry which is preliminary data.</text>
</comment>
<evidence type="ECO:0000256" key="1">
    <source>
        <dbReference type="SAM" id="MobiDB-lite"/>
    </source>
</evidence>